<dbReference type="STRING" id="1122125.GCA_000423185_00270"/>
<dbReference type="OrthoDB" id="9805177at2"/>
<keyword evidence="8" id="KW-0119">Carbohydrate metabolism</keyword>
<dbReference type="Proteomes" id="UP000196655">
    <property type="component" value="Unassembled WGS sequence"/>
</dbReference>
<dbReference type="InterPro" id="IPR013785">
    <property type="entry name" value="Aldolase_TIM"/>
</dbReference>
<dbReference type="Pfam" id="PF01081">
    <property type="entry name" value="Aldolase"/>
    <property type="match status" value="1"/>
</dbReference>
<dbReference type="GO" id="GO:0008675">
    <property type="term" value="F:2-dehydro-3-deoxy-phosphogluconate aldolase activity"/>
    <property type="evidence" value="ECO:0007669"/>
    <property type="project" value="UniProtKB-EC"/>
</dbReference>
<keyword evidence="6" id="KW-0456">Lyase</keyword>
<dbReference type="AlphaFoldDB" id="A0A211ZQD2"/>
<organism evidence="9 10">
    <name type="scientific">Inquilinus limosus</name>
    <dbReference type="NCBI Taxonomy" id="171674"/>
    <lineage>
        <taxon>Bacteria</taxon>
        <taxon>Pseudomonadati</taxon>
        <taxon>Pseudomonadota</taxon>
        <taxon>Alphaproteobacteria</taxon>
        <taxon>Rhodospirillales</taxon>
        <taxon>Rhodospirillaceae</taxon>
        <taxon>Inquilinus</taxon>
    </lineage>
</organism>
<proteinExistence type="inferred from homology"/>
<dbReference type="CDD" id="cd00452">
    <property type="entry name" value="KDPG_aldolase"/>
    <property type="match status" value="1"/>
</dbReference>
<comment type="subunit">
    <text evidence="4">Homotrimer.</text>
</comment>
<evidence type="ECO:0000313" key="10">
    <source>
        <dbReference type="Proteomes" id="UP000196655"/>
    </source>
</evidence>
<comment type="similarity">
    <text evidence="3">Belongs to the KHG/KDPG aldolase family.</text>
</comment>
<evidence type="ECO:0000313" key="9">
    <source>
        <dbReference type="EMBL" id="OWJ67492.1"/>
    </source>
</evidence>
<evidence type="ECO:0000256" key="4">
    <source>
        <dbReference type="ARBA" id="ARBA00011233"/>
    </source>
</evidence>
<dbReference type="InterPro" id="IPR031337">
    <property type="entry name" value="KDPG/KHG_AS_1"/>
</dbReference>
<comment type="caution">
    <text evidence="9">The sequence shown here is derived from an EMBL/GenBank/DDBJ whole genome shotgun (WGS) entry which is preliminary data.</text>
</comment>
<dbReference type="EMBL" id="NHON01000012">
    <property type="protein sequence ID" value="OWJ67492.1"/>
    <property type="molecule type" value="Genomic_DNA"/>
</dbReference>
<evidence type="ECO:0000256" key="2">
    <source>
        <dbReference type="ARBA" id="ARBA00004736"/>
    </source>
</evidence>
<dbReference type="InterPro" id="IPR000887">
    <property type="entry name" value="Aldlse_KDPG_KHG"/>
</dbReference>
<reference evidence="10" key="1">
    <citation type="submission" date="2017-05" db="EMBL/GenBank/DDBJ databases">
        <authorList>
            <person name="Macchi M."/>
            <person name="Festa S."/>
            <person name="Coppotelli B.M."/>
            <person name="Morelli I.S."/>
        </authorList>
    </citation>
    <scope>NUCLEOTIDE SEQUENCE [LARGE SCALE GENOMIC DNA]</scope>
    <source>
        <strain evidence="10">I</strain>
    </source>
</reference>
<evidence type="ECO:0000256" key="8">
    <source>
        <dbReference type="ARBA" id="ARBA00023277"/>
    </source>
</evidence>
<keyword evidence="10" id="KW-1185">Reference proteome</keyword>
<evidence type="ECO:0000256" key="6">
    <source>
        <dbReference type="ARBA" id="ARBA00023239"/>
    </source>
</evidence>
<dbReference type="PANTHER" id="PTHR30246">
    <property type="entry name" value="2-KETO-3-DEOXY-6-PHOSPHOGLUCONATE ALDOLASE"/>
    <property type="match status" value="1"/>
</dbReference>
<evidence type="ECO:0000256" key="5">
    <source>
        <dbReference type="ARBA" id="ARBA00013063"/>
    </source>
</evidence>
<accession>A0A211ZQD2</accession>
<evidence type="ECO:0000256" key="3">
    <source>
        <dbReference type="ARBA" id="ARBA00006906"/>
    </source>
</evidence>
<gene>
    <name evidence="9" type="ORF">BWR60_08790</name>
</gene>
<dbReference type="NCBIfam" id="TIGR01182">
    <property type="entry name" value="eda"/>
    <property type="match status" value="1"/>
</dbReference>
<dbReference type="PANTHER" id="PTHR30246:SF1">
    <property type="entry name" value="2-DEHYDRO-3-DEOXY-6-PHOSPHOGALACTONATE ALDOLASE-RELATED"/>
    <property type="match status" value="1"/>
</dbReference>
<sequence>MTRSRTAMTVDAIIARAPIIPVLTVETVEAAVPLARALVEGGLPVLEVTLRTKAALDVIAAMAAEVPDAIVGAGTVLNPADLEASRRAGAVFGVSPGLTPELARAAEGFPFLPGAVTPSEIMAARDLGYGVLKFFPAEIYGGQSALSALAGPFAGMRFCPTGGVRESNLRAYLSLPNVAVVGGTWIAGKAEVAAGDWAAVTARARRAVAIARGEEEA</sequence>
<dbReference type="SUPFAM" id="SSF51569">
    <property type="entry name" value="Aldolase"/>
    <property type="match status" value="1"/>
</dbReference>
<dbReference type="PROSITE" id="PS00159">
    <property type="entry name" value="ALDOLASE_KDPG_KHG_1"/>
    <property type="match status" value="1"/>
</dbReference>
<name>A0A211ZQD2_9PROT</name>
<dbReference type="Gene3D" id="3.20.20.70">
    <property type="entry name" value="Aldolase class I"/>
    <property type="match status" value="1"/>
</dbReference>
<dbReference type="NCBIfam" id="NF004325">
    <property type="entry name" value="PRK05718.1"/>
    <property type="match status" value="1"/>
</dbReference>
<comment type="catalytic activity">
    <reaction evidence="1">
        <text>2-dehydro-3-deoxy-6-phospho-D-gluconate = D-glyceraldehyde 3-phosphate + pyruvate</text>
        <dbReference type="Rhea" id="RHEA:17089"/>
        <dbReference type="ChEBI" id="CHEBI:15361"/>
        <dbReference type="ChEBI" id="CHEBI:57569"/>
        <dbReference type="ChEBI" id="CHEBI:59776"/>
        <dbReference type="EC" id="4.1.2.14"/>
    </reaction>
</comment>
<keyword evidence="7" id="KW-0704">Schiff base</keyword>
<dbReference type="InterPro" id="IPR031338">
    <property type="entry name" value="KDPG/KHG_AS_2"/>
</dbReference>
<dbReference type="PROSITE" id="PS00160">
    <property type="entry name" value="ALDOLASE_KDPG_KHG_2"/>
    <property type="match status" value="1"/>
</dbReference>
<dbReference type="EC" id="4.1.2.14" evidence="5"/>
<comment type="pathway">
    <text evidence="2">Carbohydrate acid metabolism; 2-dehydro-3-deoxy-D-gluconate degradation; D-glyceraldehyde 3-phosphate and pyruvate from 2-dehydro-3-deoxy-D-gluconate: step 2/2.</text>
</comment>
<protein>
    <recommendedName>
        <fullName evidence="5">2-dehydro-3-deoxy-phosphogluconate aldolase</fullName>
        <ecNumber evidence="5">4.1.2.14</ecNumber>
    </recommendedName>
</protein>
<evidence type="ECO:0000256" key="7">
    <source>
        <dbReference type="ARBA" id="ARBA00023270"/>
    </source>
</evidence>
<evidence type="ECO:0000256" key="1">
    <source>
        <dbReference type="ARBA" id="ARBA00000654"/>
    </source>
</evidence>